<evidence type="ECO:0000313" key="2">
    <source>
        <dbReference type="EnsemblPlants" id="OGLUM12G14850.1"/>
    </source>
</evidence>
<dbReference type="AlphaFoldDB" id="A0A0E0BT48"/>
<reference evidence="2" key="2">
    <citation type="submission" date="2018-05" db="EMBL/GenBank/DDBJ databases">
        <title>OgluRS3 (Oryza glumaepatula Reference Sequence Version 3).</title>
        <authorList>
            <person name="Zhang J."/>
            <person name="Kudrna D."/>
            <person name="Lee S."/>
            <person name="Talag J."/>
            <person name="Welchert J."/>
            <person name="Wing R.A."/>
        </authorList>
    </citation>
    <scope>NUCLEOTIDE SEQUENCE [LARGE SCALE GENOMIC DNA]</scope>
</reference>
<dbReference type="PANTHER" id="PTHR37198">
    <property type="entry name" value="NUCLEOLIN"/>
    <property type="match status" value="1"/>
</dbReference>
<keyword evidence="3" id="KW-1185">Reference proteome</keyword>
<reference evidence="2" key="1">
    <citation type="submission" date="2015-04" db="UniProtKB">
        <authorList>
            <consortium name="EnsemblPlants"/>
        </authorList>
    </citation>
    <scope>IDENTIFICATION</scope>
</reference>
<dbReference type="STRING" id="40148.A0A0E0BT48"/>
<sequence length="480" mass="50178">MDPDHVVAATGGGGGERAAHQYHVTDDTDAATASEEVGGGGGGGWPRALLQRGWELAGKAAVAGAAATAAPVVVPPVMLLTAAGLALSLPFAAYLATLAATHRLMAALLPPHESGLDDAAVEQELLDAFYHFSTTDQEEDGGGGGGVGIGLASPPPSVDEPVSFQESSVSRNGGKIEDGTTKETVSLTTDVPEFPELPVVETREEDGVIPVQQLGQDHHHTHVLDTGDKAEESTISSVSGTPVEIFTDKDNVEKGVVEDTVDVEAAVGEQLASNAGIVAQELVDTNVAIVAISAPENEATTPTSDLVARASEEVVGSSCDGEMQETAVVDDTMRELSDANMDEDVQHHDQRVVCSSVLMASPLAVGDYEDVMSSGSTQDIPEVCDETSQPGQEHDQSDGFEAKVISGDKDLYTEEHVRQQLETLRTITGYRSPFCSTLEGELAALYLFIGVEPPVSSRNASDLMEINAKLRLLKSIVGVD</sequence>
<dbReference type="Gramene" id="OGLUM12G14850.1">
    <property type="protein sequence ID" value="OGLUM12G14850.1"/>
    <property type="gene ID" value="OGLUM12G14850"/>
</dbReference>
<dbReference type="EnsemblPlants" id="OGLUM12G14850.1">
    <property type="protein sequence ID" value="OGLUM12G14850.1"/>
    <property type="gene ID" value="OGLUM12G14850"/>
</dbReference>
<name>A0A0E0BT48_9ORYZ</name>
<accession>A0A0E0BT48</accession>
<feature type="region of interest" description="Disordered" evidence="1">
    <location>
        <begin position="135"/>
        <end position="180"/>
    </location>
</feature>
<feature type="region of interest" description="Disordered" evidence="1">
    <location>
        <begin position="371"/>
        <end position="397"/>
    </location>
</feature>
<dbReference type="PANTHER" id="PTHR37198:SF1">
    <property type="entry name" value="NUCLEOLIN"/>
    <property type="match status" value="1"/>
</dbReference>
<organism evidence="2">
    <name type="scientific">Oryza glumipatula</name>
    <dbReference type="NCBI Taxonomy" id="40148"/>
    <lineage>
        <taxon>Eukaryota</taxon>
        <taxon>Viridiplantae</taxon>
        <taxon>Streptophyta</taxon>
        <taxon>Embryophyta</taxon>
        <taxon>Tracheophyta</taxon>
        <taxon>Spermatophyta</taxon>
        <taxon>Magnoliopsida</taxon>
        <taxon>Liliopsida</taxon>
        <taxon>Poales</taxon>
        <taxon>Poaceae</taxon>
        <taxon>BOP clade</taxon>
        <taxon>Oryzoideae</taxon>
        <taxon>Oryzeae</taxon>
        <taxon>Oryzinae</taxon>
        <taxon>Oryza</taxon>
    </lineage>
</organism>
<dbReference type="eggNOG" id="ENOG502S5I7">
    <property type="taxonomic scope" value="Eukaryota"/>
</dbReference>
<proteinExistence type="predicted"/>
<protein>
    <submittedName>
        <fullName evidence="2">Uncharacterized protein</fullName>
    </submittedName>
</protein>
<dbReference type="Proteomes" id="UP000026961">
    <property type="component" value="Chromosome 12"/>
</dbReference>
<dbReference type="HOGENOM" id="CLU_572911_0_0_1"/>
<feature type="region of interest" description="Disordered" evidence="1">
    <location>
        <begin position="1"/>
        <end position="22"/>
    </location>
</feature>
<evidence type="ECO:0000256" key="1">
    <source>
        <dbReference type="SAM" id="MobiDB-lite"/>
    </source>
</evidence>
<evidence type="ECO:0000313" key="3">
    <source>
        <dbReference type="Proteomes" id="UP000026961"/>
    </source>
</evidence>